<dbReference type="InterPro" id="IPR029058">
    <property type="entry name" value="AB_hydrolase_fold"/>
</dbReference>
<protein>
    <recommendedName>
        <fullName evidence="2">Putative carbamate hydrolase RutD</fullName>
        <ecNumber evidence="2">3.5.1.-</ecNumber>
    </recommendedName>
    <alternativeName>
        <fullName evidence="2">Aminohydrolase</fullName>
    </alternativeName>
</protein>
<dbReference type="GO" id="GO:0019740">
    <property type="term" value="P:nitrogen utilization"/>
    <property type="evidence" value="ECO:0007669"/>
    <property type="project" value="UniProtKB-UniRule"/>
</dbReference>
<dbReference type="SUPFAM" id="SSF53474">
    <property type="entry name" value="alpha/beta-Hydrolases"/>
    <property type="match status" value="1"/>
</dbReference>
<dbReference type="HAMAP" id="MF_00832">
    <property type="entry name" value="RutD"/>
    <property type="match status" value="1"/>
</dbReference>
<comment type="similarity">
    <text evidence="2">Belongs to the AB hydrolase superfamily. Hydrolase RutD family.</text>
</comment>
<dbReference type="PANTHER" id="PTHR43798">
    <property type="entry name" value="MONOACYLGLYCEROL LIPASE"/>
    <property type="match status" value="1"/>
</dbReference>
<dbReference type="GeneID" id="98666978"/>
<evidence type="ECO:0000256" key="2">
    <source>
        <dbReference type="HAMAP-Rule" id="MF_00832"/>
    </source>
</evidence>
<keyword evidence="5" id="KW-1185">Reference proteome</keyword>
<comment type="catalytic activity">
    <reaction evidence="2">
        <text>carbamate + 2 H(+) = NH4(+) + CO2</text>
        <dbReference type="Rhea" id="RHEA:15649"/>
        <dbReference type="ChEBI" id="CHEBI:13941"/>
        <dbReference type="ChEBI" id="CHEBI:15378"/>
        <dbReference type="ChEBI" id="CHEBI:16526"/>
        <dbReference type="ChEBI" id="CHEBI:28938"/>
    </reaction>
</comment>
<dbReference type="Gene3D" id="3.40.50.1820">
    <property type="entry name" value="alpha/beta hydrolase"/>
    <property type="match status" value="1"/>
</dbReference>
<dbReference type="AlphaFoldDB" id="A0A1I3U0M4"/>
<dbReference type="InterPro" id="IPR019913">
    <property type="entry name" value="Pyrimidine_utilisation_RutD"/>
</dbReference>
<dbReference type="Pfam" id="PF00561">
    <property type="entry name" value="Abhydrolase_1"/>
    <property type="match status" value="1"/>
</dbReference>
<accession>A0A1I3U0M4</accession>
<comment type="function">
    <text evidence="2">Involved in pyrimidine catabolism. May facilitate the hydrolysis of carbamate, a reaction that can also occur spontaneously.</text>
</comment>
<dbReference type="InterPro" id="IPR050266">
    <property type="entry name" value="AB_hydrolase_sf"/>
</dbReference>
<dbReference type="GO" id="GO:0006212">
    <property type="term" value="P:uracil catabolic process"/>
    <property type="evidence" value="ECO:0007669"/>
    <property type="project" value="UniProtKB-UniRule"/>
</dbReference>
<name>A0A1I3U0M4_9RHOB</name>
<dbReference type="EC" id="3.5.1.-" evidence="2"/>
<gene>
    <name evidence="2" type="primary">rutD</name>
    <name evidence="4" type="ORF">SAMN04488138_11015</name>
</gene>
<feature type="domain" description="AB hydrolase-1" evidence="3">
    <location>
        <begin position="21"/>
        <end position="245"/>
    </location>
</feature>
<dbReference type="NCBIfam" id="TIGR03611">
    <property type="entry name" value="RutD"/>
    <property type="match status" value="1"/>
</dbReference>
<dbReference type="RefSeq" id="WP_066598804.1">
    <property type="nucleotide sequence ID" value="NZ_FORY01000010.1"/>
</dbReference>
<dbReference type="EMBL" id="FORY01000010">
    <property type="protein sequence ID" value="SFJ77098.1"/>
    <property type="molecule type" value="Genomic_DNA"/>
</dbReference>
<proteinExistence type="inferred from homology"/>
<keyword evidence="1 2" id="KW-0378">Hydrolase</keyword>
<sequence>MPIAYNGSVELHYEVRGAGETLLLSSGLGGSCDYWAPQIEALSKRLRVVTYDHAGCGRSSRGVGQRSVTDFALDMQAVIAASGTKEAHIMGHAVGGMMGLQLALMEPDMVQSLVIANGWGAPDPHIKRCFSVRTNLLRDSGAEAYIEAQPLFLYPAPWISNRDAQLRQNALHAPDHMPVEADLLDRIDAFQNYEPTDMALQALSVPVLCLATEDDMLVPWSASKALADRLGNGHFVLFPHGGHASSQTDPTTFDAAVARFHNAYAKELSL</sequence>
<dbReference type="OrthoDB" id="9804723at2"/>
<dbReference type="InterPro" id="IPR000073">
    <property type="entry name" value="AB_hydrolase_1"/>
</dbReference>
<dbReference type="PANTHER" id="PTHR43798:SF33">
    <property type="entry name" value="HYDROLASE, PUTATIVE (AFU_ORTHOLOGUE AFUA_2G14860)-RELATED"/>
    <property type="match status" value="1"/>
</dbReference>
<evidence type="ECO:0000256" key="1">
    <source>
        <dbReference type="ARBA" id="ARBA00022801"/>
    </source>
</evidence>
<evidence type="ECO:0000313" key="4">
    <source>
        <dbReference type="EMBL" id="SFJ77098.1"/>
    </source>
</evidence>
<dbReference type="GO" id="GO:0016020">
    <property type="term" value="C:membrane"/>
    <property type="evidence" value="ECO:0007669"/>
    <property type="project" value="TreeGrafter"/>
</dbReference>
<dbReference type="STRING" id="576117.SAMN04488138_11015"/>
<dbReference type="GO" id="GO:0016811">
    <property type="term" value="F:hydrolase activity, acting on carbon-nitrogen (but not peptide) bonds, in linear amides"/>
    <property type="evidence" value="ECO:0007669"/>
    <property type="project" value="InterPro"/>
</dbReference>
<reference evidence="4 5" key="1">
    <citation type="submission" date="2016-10" db="EMBL/GenBank/DDBJ databases">
        <authorList>
            <person name="de Groot N.N."/>
        </authorList>
    </citation>
    <scope>NUCLEOTIDE SEQUENCE [LARGE SCALE GENOMIC DNA]</scope>
    <source>
        <strain evidence="4 5">CGMCC 1.8891</strain>
    </source>
</reference>
<dbReference type="Proteomes" id="UP000183299">
    <property type="component" value="Unassembled WGS sequence"/>
</dbReference>
<organism evidence="4 5">
    <name type="scientific">Celeribacter halophilus</name>
    <dbReference type="NCBI Taxonomy" id="576117"/>
    <lineage>
        <taxon>Bacteria</taxon>
        <taxon>Pseudomonadati</taxon>
        <taxon>Pseudomonadota</taxon>
        <taxon>Alphaproteobacteria</taxon>
        <taxon>Rhodobacterales</taxon>
        <taxon>Roseobacteraceae</taxon>
        <taxon>Celeribacter</taxon>
    </lineage>
</organism>
<evidence type="ECO:0000313" key="5">
    <source>
        <dbReference type="Proteomes" id="UP000183299"/>
    </source>
</evidence>
<evidence type="ECO:0000259" key="3">
    <source>
        <dbReference type="Pfam" id="PF00561"/>
    </source>
</evidence>
<dbReference type="PRINTS" id="PR00111">
    <property type="entry name" value="ABHYDROLASE"/>
</dbReference>